<organism evidence="1">
    <name type="scientific">Siphoviridae sp. ctvok7</name>
    <dbReference type="NCBI Taxonomy" id="2827596"/>
    <lineage>
        <taxon>Viruses</taxon>
        <taxon>Duplodnaviria</taxon>
        <taxon>Heunggongvirae</taxon>
        <taxon>Uroviricota</taxon>
        <taxon>Caudoviricetes</taxon>
    </lineage>
</organism>
<evidence type="ECO:0000313" key="1">
    <source>
        <dbReference type="EMBL" id="DAD70899.1"/>
    </source>
</evidence>
<name>A0A8S5LLZ9_9CAUD</name>
<sequence length="29" mass="3421">MKIWNGVTEAIMLFTEPAQRRREEITSGR</sequence>
<proteinExistence type="predicted"/>
<accession>A0A8S5LLZ9</accession>
<protein>
    <submittedName>
        <fullName evidence="1">Uncharacterized protein</fullName>
    </submittedName>
</protein>
<dbReference type="EMBL" id="BK015871">
    <property type="protein sequence ID" value="DAD70899.1"/>
    <property type="molecule type" value="Genomic_DNA"/>
</dbReference>
<reference evidence="1" key="1">
    <citation type="journal article" date="2021" name="Proc. Natl. Acad. Sci. U.S.A.">
        <title>A Catalog of Tens of Thousands of Viruses from Human Metagenomes Reveals Hidden Associations with Chronic Diseases.</title>
        <authorList>
            <person name="Tisza M.J."/>
            <person name="Buck C.B."/>
        </authorList>
    </citation>
    <scope>NUCLEOTIDE SEQUENCE</scope>
    <source>
        <strain evidence="1">Ctvok7</strain>
    </source>
</reference>